<evidence type="ECO:0000313" key="3">
    <source>
        <dbReference type="EMBL" id="CEM21932.1"/>
    </source>
</evidence>
<gene>
    <name evidence="3" type="ORF">Cvel_19824</name>
</gene>
<comment type="similarity">
    <text evidence="1">Belongs to the iron/ascorbate-dependent oxidoreductase family.</text>
</comment>
<dbReference type="AlphaFoldDB" id="A0A0G4G1L3"/>
<sequence length="365" mass="39616">MKALSSRAVSACPSFPSPAKKLGVRTWGQAGWTRGVSASLPCLLSSASSLSGVNPAKPLDSLVDGKFSPLLSETLDAHARATVENLSTDFSEKGFCHLRNFLTPSCLSALQGEALALERDGNNVFRSEEEHGVALEEGGRFSDFKQRSRKSLIAQDRLPPHSPLLSLFFCSKLSRLLERIVIPAGEEGAERKGELTTGSVPSPPRLFPSRDPLGGVYLNAYKEGDSLGWHFDRSSFFFNLIIREPSRAPDSGPAGRGPVGGDFEFVHCGGDHSAAPAQRLPGKNRTERDCGWESRVEATLKGSREYVEGIPLKSGDALIFQGSRHMHRVTPVGPCGASRINAILTFAETEGMVLNEYTRKRFFGR</sequence>
<name>A0A0G4G1L3_9ALVE</name>
<dbReference type="VEuPathDB" id="CryptoDB:Cvel_19824"/>
<organism evidence="3">
    <name type="scientific">Chromera velia CCMP2878</name>
    <dbReference type="NCBI Taxonomy" id="1169474"/>
    <lineage>
        <taxon>Eukaryota</taxon>
        <taxon>Sar</taxon>
        <taxon>Alveolata</taxon>
        <taxon>Colpodellida</taxon>
        <taxon>Chromeraceae</taxon>
        <taxon>Chromera</taxon>
    </lineage>
</organism>
<dbReference type="InterPro" id="IPR005123">
    <property type="entry name" value="Oxoglu/Fe-dep_dioxygenase_dom"/>
</dbReference>
<evidence type="ECO:0000256" key="1">
    <source>
        <dbReference type="RuleBase" id="RU003682"/>
    </source>
</evidence>
<dbReference type="PROSITE" id="PS51471">
    <property type="entry name" value="FE2OG_OXY"/>
    <property type="match status" value="1"/>
</dbReference>
<keyword evidence="1" id="KW-0479">Metal-binding</keyword>
<keyword evidence="1" id="KW-0408">Iron</keyword>
<evidence type="ECO:0000259" key="2">
    <source>
        <dbReference type="PROSITE" id="PS51471"/>
    </source>
</evidence>
<feature type="domain" description="Fe2OG dioxygenase" evidence="2">
    <location>
        <begin position="209"/>
        <end position="349"/>
    </location>
</feature>
<protein>
    <recommendedName>
        <fullName evidence="2">Fe2OG dioxygenase domain-containing protein</fullName>
    </recommendedName>
</protein>
<dbReference type="GO" id="GO:0016491">
    <property type="term" value="F:oxidoreductase activity"/>
    <property type="evidence" value="ECO:0007669"/>
    <property type="project" value="UniProtKB-KW"/>
</dbReference>
<accession>A0A0G4G1L3</accession>
<keyword evidence="1" id="KW-0560">Oxidoreductase</keyword>
<dbReference type="Gene3D" id="2.60.120.620">
    <property type="entry name" value="q2cbj1_9rhob like domain"/>
    <property type="match status" value="1"/>
</dbReference>
<dbReference type="SUPFAM" id="SSF51197">
    <property type="entry name" value="Clavaminate synthase-like"/>
    <property type="match status" value="1"/>
</dbReference>
<reference evidence="3" key="1">
    <citation type="submission" date="2014-11" db="EMBL/GenBank/DDBJ databases">
        <authorList>
            <person name="Otto D Thomas"/>
            <person name="Naeem Raeece"/>
        </authorList>
    </citation>
    <scope>NUCLEOTIDE SEQUENCE</scope>
</reference>
<dbReference type="EMBL" id="CDMZ01000811">
    <property type="protein sequence ID" value="CEM21932.1"/>
    <property type="molecule type" value="Genomic_DNA"/>
</dbReference>
<proteinExistence type="inferred from homology"/>
<dbReference type="GO" id="GO:0046872">
    <property type="term" value="F:metal ion binding"/>
    <property type="evidence" value="ECO:0007669"/>
    <property type="project" value="UniProtKB-KW"/>
</dbReference>